<feature type="compositionally biased region" description="Polar residues" evidence="3">
    <location>
        <begin position="277"/>
        <end position="286"/>
    </location>
</feature>
<evidence type="ECO:0000256" key="2">
    <source>
        <dbReference type="SAM" id="Coils"/>
    </source>
</evidence>
<dbReference type="GO" id="GO:0070319">
    <property type="term" value="C:Golgi to plasma membrane transport vesicle"/>
    <property type="evidence" value="ECO:0007669"/>
    <property type="project" value="TreeGrafter"/>
</dbReference>
<dbReference type="AlphaFoldDB" id="A0A4P9ZY34"/>
<evidence type="ECO:0000256" key="1">
    <source>
        <dbReference type="ARBA" id="ARBA00023054"/>
    </source>
</evidence>
<evidence type="ECO:0000313" key="5">
    <source>
        <dbReference type="EMBL" id="RKP38614.1"/>
    </source>
</evidence>
<sequence length="648" mass="71306">MSPPAPQHACWQCGADLAEWLETHSALKAPGGALVSPDPSPRSPTAREFLDFSALQNKCTEQEFELQKLSTDNETLSQKLSEAVDDRADHEKTASASQVELDAAHAKIKELQDTLDSINQKRVVDTTQLQTDMQRLAEKLIDETEKRGEVEHAKLLVEHELEDLSRCLFEEANKMVKDERSRSVQWEKRHAISARKVTELTQLVDFEREQCNELKIRLEEAIEDKEREVKLRRALQMDYEQSHPHASRTGITSPESSSGDNGEDPLADLSLLFSPRRSPTSPSQGFRESVISGGTNGSRDSTLYDLSSGPDGSGVGSYQFTLPVKTLGANAPLHLFTHLYLFADDMIFNEFSEFLTLRNEKAALASAYMKRCFAEDVEPCLRFGSSLVVSSGSNLMSWRHHRRLLSAVQANSLMIETIPYYASTALVKNPSDPLPASASPAARSVRLSAPMPSASRSWSATGYMSIFTASGPTDPSQSNSTPAVNGISPAPQGAAPPLTITVPTGRTQSSHPSPTTPQGTSPPAMITTVCSLCELAIEAKPLTTSFTLPLGPIQMAQEPLVYFRYRLDDDDPERRPLCHRCRQRLRSACDFYAYTRMISRGLLAQVGSWRTFAQLQRLRLNMAVSRLGAIAIETACGTETGSISTVTD</sequence>
<feature type="coiled-coil region" evidence="2">
    <location>
        <begin position="197"/>
        <end position="231"/>
    </location>
</feature>
<dbReference type="GO" id="GO:0005085">
    <property type="term" value="F:guanyl-nucleotide exchange factor activity"/>
    <property type="evidence" value="ECO:0007669"/>
    <property type="project" value="InterPro"/>
</dbReference>
<feature type="domain" description="GDP/GTP exchange factor Sec2 N-terminal" evidence="4">
    <location>
        <begin position="91"/>
        <end position="219"/>
    </location>
</feature>
<accession>A0A4P9ZY34</accession>
<dbReference type="GO" id="GO:0051286">
    <property type="term" value="C:cell tip"/>
    <property type="evidence" value="ECO:0007669"/>
    <property type="project" value="TreeGrafter"/>
</dbReference>
<dbReference type="InterPro" id="IPR009449">
    <property type="entry name" value="Sec2_N"/>
</dbReference>
<proteinExistence type="predicted"/>
<feature type="coiled-coil region" evidence="2">
    <location>
        <begin position="66"/>
        <end position="121"/>
    </location>
</feature>
<dbReference type="PANTHER" id="PTHR14430:SF0">
    <property type="entry name" value="SEC2P DOMAIN-CONTAINING PROTEIN"/>
    <property type="match status" value="1"/>
</dbReference>
<dbReference type="InterPro" id="IPR040351">
    <property type="entry name" value="RAB3IL/RAB3IP/Sec2"/>
</dbReference>
<dbReference type="Pfam" id="PF06428">
    <property type="entry name" value="Sec2p"/>
    <property type="match status" value="1"/>
</dbReference>
<dbReference type="GO" id="GO:0006887">
    <property type="term" value="P:exocytosis"/>
    <property type="evidence" value="ECO:0007669"/>
    <property type="project" value="TreeGrafter"/>
</dbReference>
<evidence type="ECO:0000259" key="4">
    <source>
        <dbReference type="Pfam" id="PF06428"/>
    </source>
</evidence>
<dbReference type="EMBL" id="ML002347">
    <property type="protein sequence ID" value="RKP38614.1"/>
    <property type="molecule type" value="Genomic_DNA"/>
</dbReference>
<dbReference type="Proteomes" id="UP000268162">
    <property type="component" value="Unassembled WGS sequence"/>
</dbReference>
<name>A0A4P9ZY34_9FUNG</name>
<feature type="compositionally biased region" description="Polar residues" evidence="3">
    <location>
        <begin position="249"/>
        <end position="260"/>
    </location>
</feature>
<dbReference type="PANTHER" id="PTHR14430">
    <property type="entry name" value="RABIN3-RELATED"/>
    <property type="match status" value="1"/>
</dbReference>
<feature type="region of interest" description="Disordered" evidence="3">
    <location>
        <begin position="238"/>
        <end position="306"/>
    </location>
</feature>
<evidence type="ECO:0000256" key="3">
    <source>
        <dbReference type="SAM" id="MobiDB-lite"/>
    </source>
</evidence>
<dbReference type="STRING" id="215637.A0A4P9ZY34"/>
<keyword evidence="6" id="KW-1185">Reference proteome</keyword>
<evidence type="ECO:0000313" key="6">
    <source>
        <dbReference type="Proteomes" id="UP000268162"/>
    </source>
</evidence>
<dbReference type="Pfam" id="PF25555">
    <property type="entry name" value="RAB3A-like_C"/>
    <property type="match status" value="1"/>
</dbReference>
<organism evidence="5 6">
    <name type="scientific">Dimargaris cristalligena</name>
    <dbReference type="NCBI Taxonomy" id="215637"/>
    <lineage>
        <taxon>Eukaryota</taxon>
        <taxon>Fungi</taxon>
        <taxon>Fungi incertae sedis</taxon>
        <taxon>Zoopagomycota</taxon>
        <taxon>Kickxellomycotina</taxon>
        <taxon>Dimargaritomycetes</taxon>
        <taxon>Dimargaritales</taxon>
        <taxon>Dimargaritaceae</taxon>
        <taxon>Dimargaris</taxon>
    </lineage>
</organism>
<keyword evidence="1 2" id="KW-0175">Coiled coil</keyword>
<dbReference type="SUPFAM" id="SSF144284">
    <property type="entry name" value="Sec2 N-terminal region"/>
    <property type="match status" value="1"/>
</dbReference>
<dbReference type="CDD" id="cd21044">
    <property type="entry name" value="Rab11BD_RAB3IP_like"/>
    <property type="match status" value="1"/>
</dbReference>
<reference evidence="6" key="1">
    <citation type="journal article" date="2018" name="Nat. Microbiol.">
        <title>Leveraging single-cell genomics to expand the fungal tree of life.</title>
        <authorList>
            <person name="Ahrendt S.R."/>
            <person name="Quandt C.A."/>
            <person name="Ciobanu D."/>
            <person name="Clum A."/>
            <person name="Salamov A."/>
            <person name="Andreopoulos B."/>
            <person name="Cheng J.F."/>
            <person name="Woyke T."/>
            <person name="Pelin A."/>
            <person name="Henrissat B."/>
            <person name="Reynolds N.K."/>
            <person name="Benny G.L."/>
            <person name="Smith M.E."/>
            <person name="James T.Y."/>
            <person name="Grigoriev I.V."/>
        </authorList>
    </citation>
    <scope>NUCLEOTIDE SEQUENCE [LARGE SCALE GENOMIC DNA]</scope>
    <source>
        <strain evidence="6">RSA 468</strain>
    </source>
</reference>
<protein>
    <recommendedName>
        <fullName evidence="4">GDP/GTP exchange factor Sec2 N-terminal domain-containing protein</fullName>
    </recommendedName>
</protein>
<feature type="region of interest" description="Disordered" evidence="3">
    <location>
        <begin position="469"/>
        <end position="522"/>
    </location>
</feature>
<feature type="compositionally biased region" description="Polar residues" evidence="3">
    <location>
        <begin position="469"/>
        <end position="483"/>
    </location>
</feature>
<gene>
    <name evidence="5" type="ORF">BJ085DRAFT_33548</name>
</gene>
<feature type="compositionally biased region" description="Low complexity" evidence="3">
    <location>
        <begin position="507"/>
        <end position="522"/>
    </location>
</feature>
<dbReference type="Gene3D" id="6.10.140.910">
    <property type="match status" value="1"/>
</dbReference>
<dbReference type="OrthoDB" id="5560525at2759"/>